<organism evidence="3 4">
    <name type="scientific">Pseudohongiella acticola</name>
    <dbReference type="NCBI Taxonomy" id="1524254"/>
    <lineage>
        <taxon>Bacteria</taxon>
        <taxon>Pseudomonadati</taxon>
        <taxon>Pseudomonadota</taxon>
        <taxon>Gammaproteobacteria</taxon>
        <taxon>Pseudomonadales</taxon>
        <taxon>Pseudohongiellaceae</taxon>
        <taxon>Pseudohongiella</taxon>
    </lineage>
</organism>
<dbReference type="AlphaFoldDB" id="A0A1E8CLG6"/>
<dbReference type="PANTHER" id="PTHR43283">
    <property type="entry name" value="BETA-LACTAMASE-RELATED"/>
    <property type="match status" value="1"/>
</dbReference>
<protein>
    <recommendedName>
        <fullName evidence="2">Beta-lactamase-related domain-containing protein</fullName>
    </recommendedName>
</protein>
<evidence type="ECO:0000313" key="4">
    <source>
        <dbReference type="Proteomes" id="UP000175669"/>
    </source>
</evidence>
<dbReference type="Gene3D" id="3.40.710.10">
    <property type="entry name" value="DD-peptidase/beta-lactamase superfamily"/>
    <property type="match status" value="1"/>
</dbReference>
<evidence type="ECO:0000259" key="2">
    <source>
        <dbReference type="Pfam" id="PF00144"/>
    </source>
</evidence>
<feature type="signal peptide" evidence="1">
    <location>
        <begin position="1"/>
        <end position="21"/>
    </location>
</feature>
<dbReference type="Pfam" id="PF00144">
    <property type="entry name" value="Beta-lactamase"/>
    <property type="match status" value="1"/>
</dbReference>
<dbReference type="OrthoDB" id="9814204at2"/>
<accession>A0A1E8CLG6</accession>
<dbReference type="RefSeq" id="WP_070116746.1">
    <property type="nucleotide sequence ID" value="NZ_MASR01000001.1"/>
</dbReference>
<feature type="domain" description="Beta-lactamase-related" evidence="2">
    <location>
        <begin position="188"/>
        <end position="478"/>
    </location>
</feature>
<dbReference type="PANTHER" id="PTHR43283:SF7">
    <property type="entry name" value="BETA-LACTAMASE-RELATED DOMAIN-CONTAINING PROTEIN"/>
    <property type="match status" value="1"/>
</dbReference>
<dbReference type="SUPFAM" id="SSF56601">
    <property type="entry name" value="beta-lactamase/transpeptidase-like"/>
    <property type="match status" value="1"/>
</dbReference>
<keyword evidence="4" id="KW-1185">Reference proteome</keyword>
<comment type="caution">
    <text evidence="3">The sequence shown here is derived from an EMBL/GenBank/DDBJ whole genome shotgun (WGS) entry which is preliminary data.</text>
</comment>
<reference evidence="4" key="1">
    <citation type="submission" date="2016-07" db="EMBL/GenBank/DDBJ databases">
        <authorList>
            <person name="Florea S."/>
            <person name="Webb J.S."/>
            <person name="Jaromczyk J."/>
            <person name="Schardl C.L."/>
        </authorList>
    </citation>
    <scope>NUCLEOTIDE SEQUENCE [LARGE SCALE GENOMIC DNA]</scope>
    <source>
        <strain evidence="4">KCTC 42131</strain>
    </source>
</reference>
<dbReference type="STRING" id="1524254.PHACT_08275"/>
<dbReference type="InterPro" id="IPR050789">
    <property type="entry name" value="Diverse_Enzym_Activities"/>
</dbReference>
<dbReference type="InterPro" id="IPR012338">
    <property type="entry name" value="Beta-lactam/transpept-like"/>
</dbReference>
<dbReference type="EMBL" id="MASR01000001">
    <property type="protein sequence ID" value="OFE13135.1"/>
    <property type="molecule type" value="Genomic_DNA"/>
</dbReference>
<dbReference type="PROSITE" id="PS51257">
    <property type="entry name" value="PROKAR_LIPOPROTEIN"/>
    <property type="match status" value="1"/>
</dbReference>
<keyword evidence="1" id="KW-0732">Signal</keyword>
<gene>
    <name evidence="3" type="ORF">PHACT_08275</name>
</gene>
<name>A0A1E8CLG6_9GAMM</name>
<dbReference type="Proteomes" id="UP000175669">
    <property type="component" value="Unassembled WGS sequence"/>
</dbReference>
<proteinExistence type="predicted"/>
<feature type="chain" id="PRO_5009212265" description="Beta-lactamase-related domain-containing protein" evidence="1">
    <location>
        <begin position="22"/>
        <end position="507"/>
    </location>
</feature>
<dbReference type="InterPro" id="IPR001466">
    <property type="entry name" value="Beta-lactam-related"/>
</dbReference>
<sequence length="507" mass="55035">MKHTRIIALSLTASLAGLIAACSEPEAPAMASPSAVDTMAEQVAEQESATDPQAMAEAAVAAEIALGSAVKRLCSSVLVGGRTVDHVMANELNSPALSDADFNFDDDIVSGAMAVNGGTMTVRALYRDQIGCTLLKNASPISLRAQFDPELYPQKPDVADQPWPIGNQVALPEEVPGFDMTAVRAAVDQAFEDMEPDQNIDTRAVLVIHDGKIIAEQYAEPFTADMPQLGWSMTKTVTAALTGILAADGLLHVDAPANVPEWRNDGDERRSITMEQLLHMTSGMQYSEVYTSGSMSDVILMLYTTGDTAAFTIDKPLAHEPGSTFYYNSGTSNIIARIQRQLFTNYQDYFNFPQERLFSKLGMTSAVIEPDASGTFVGSSYMYATPRDWAKFGLLYMQDGLWNGERILPEGWVDYSLTPAPAAERGQYGVQMWLNAGAPDDPDSRPLSNLPANMYYLSGFEGQNILMFPDQDLIVMRMGVTTRGPRPVWTLAESVLAAMTATEQATD</sequence>
<evidence type="ECO:0000256" key="1">
    <source>
        <dbReference type="SAM" id="SignalP"/>
    </source>
</evidence>
<evidence type="ECO:0000313" key="3">
    <source>
        <dbReference type="EMBL" id="OFE13135.1"/>
    </source>
</evidence>